<name>A0AAP2GGY2_9BACT</name>
<evidence type="ECO:0000259" key="2">
    <source>
        <dbReference type="PROSITE" id="PS51184"/>
    </source>
</evidence>
<dbReference type="PROSITE" id="PS50088">
    <property type="entry name" value="ANK_REPEAT"/>
    <property type="match status" value="2"/>
</dbReference>
<evidence type="ECO:0000256" key="1">
    <source>
        <dbReference type="PROSITE-ProRule" id="PRU00023"/>
    </source>
</evidence>
<feature type="repeat" description="ANK" evidence="1">
    <location>
        <begin position="309"/>
        <end position="341"/>
    </location>
</feature>
<comment type="caution">
    <text evidence="3">The sequence shown here is derived from an EMBL/GenBank/DDBJ whole genome shotgun (WGS) entry which is preliminary data.</text>
</comment>
<reference evidence="3 4" key="1">
    <citation type="submission" date="2021-05" db="EMBL/GenBank/DDBJ databases">
        <title>A Polyphasic approach of four new species of the genus Ohtaekwangia: Ohtaekwangia histidinii sp. nov., Ohtaekwangia cretensis sp. nov., Ohtaekwangia indiensis sp. nov., Ohtaekwangia reichenbachii sp. nov. from diverse environment.</title>
        <authorList>
            <person name="Octaviana S."/>
        </authorList>
    </citation>
    <scope>NUCLEOTIDE SEQUENCE [LARGE SCALE GENOMIC DNA]</scope>
    <source>
        <strain evidence="3 4">PWU4</strain>
    </source>
</reference>
<dbReference type="RefSeq" id="WP_254159330.1">
    <property type="nucleotide sequence ID" value="NZ_JAHESF010000001.1"/>
</dbReference>
<proteinExistence type="predicted"/>
<evidence type="ECO:0000313" key="4">
    <source>
        <dbReference type="Proteomes" id="UP001319200"/>
    </source>
</evidence>
<dbReference type="SUPFAM" id="SSF48403">
    <property type="entry name" value="Ankyrin repeat"/>
    <property type="match status" value="1"/>
</dbReference>
<dbReference type="InterPro" id="IPR041667">
    <property type="entry name" value="Cupin_8"/>
</dbReference>
<dbReference type="PANTHER" id="PTHR12461">
    <property type="entry name" value="HYPOXIA-INDUCIBLE FACTOR 1 ALPHA INHIBITOR-RELATED"/>
    <property type="match status" value="1"/>
</dbReference>
<organism evidence="3 4">
    <name type="scientific">Chryseosolibacter histidini</name>
    <dbReference type="NCBI Taxonomy" id="2782349"/>
    <lineage>
        <taxon>Bacteria</taxon>
        <taxon>Pseudomonadati</taxon>
        <taxon>Bacteroidota</taxon>
        <taxon>Cytophagia</taxon>
        <taxon>Cytophagales</taxon>
        <taxon>Chryseotaleaceae</taxon>
        <taxon>Chryseosolibacter</taxon>
    </lineage>
</organism>
<dbReference type="InterPro" id="IPR036770">
    <property type="entry name" value="Ankyrin_rpt-contain_sf"/>
</dbReference>
<dbReference type="InterPro" id="IPR002110">
    <property type="entry name" value="Ankyrin_rpt"/>
</dbReference>
<dbReference type="SMART" id="SM00248">
    <property type="entry name" value="ANK"/>
    <property type="match status" value="2"/>
</dbReference>
<sequence>MEAIDTVNQLSQLEFHRSYICDKPVVIKGGVKNSKMFNRWTLPYLQSKIGSRMVQVSYNKVGVFNYNAERTKVPFDELIALATSERSDNKSYYLQQASIVEHLPELLEDVERPGLILDTDMVNDPYLWLGAAGCVSRLHFDNEDNFLIQIKGRKEVYLFSPADTIYLYQSEKAGGTHMSEIDLDNIDHERFPLARHARKYHCIVEAGDMLFIPHNWWHHVRSLDTSISINYWFTRFDVVDSSGLESAGVQDLCGLIKQFVDRGASIDHKDVDGEPLLLKAIRKGYANVVEAFLTLGADPNVKSYRSNPDGTSALLLAIANRNPEIVRLLLRFGADDLQTSNRAAAFDLAKKQGGAQVAQLLEESLLKTS</sequence>
<protein>
    <submittedName>
        <fullName evidence="3">Cupin-like domain-containing protein</fullName>
    </submittedName>
</protein>
<accession>A0AAP2GGY2</accession>
<dbReference type="Gene3D" id="2.60.120.650">
    <property type="entry name" value="Cupin"/>
    <property type="match status" value="1"/>
</dbReference>
<dbReference type="Pfam" id="PF12796">
    <property type="entry name" value="Ank_2"/>
    <property type="match status" value="1"/>
</dbReference>
<dbReference type="PANTHER" id="PTHR12461:SF105">
    <property type="entry name" value="HYPOXIA-INDUCIBLE FACTOR 1-ALPHA INHIBITOR"/>
    <property type="match status" value="1"/>
</dbReference>
<dbReference type="Gene3D" id="1.25.40.20">
    <property type="entry name" value="Ankyrin repeat-containing domain"/>
    <property type="match status" value="1"/>
</dbReference>
<dbReference type="PROSITE" id="PS50297">
    <property type="entry name" value="ANK_REP_REGION"/>
    <property type="match status" value="1"/>
</dbReference>
<evidence type="ECO:0000313" key="3">
    <source>
        <dbReference type="EMBL" id="MBT1695439.1"/>
    </source>
</evidence>
<dbReference type="PROSITE" id="PS51184">
    <property type="entry name" value="JMJC"/>
    <property type="match status" value="1"/>
</dbReference>
<dbReference type="InterPro" id="IPR003347">
    <property type="entry name" value="JmjC_dom"/>
</dbReference>
<dbReference type="SUPFAM" id="SSF51197">
    <property type="entry name" value="Clavaminate synthase-like"/>
    <property type="match status" value="1"/>
</dbReference>
<keyword evidence="4" id="KW-1185">Reference proteome</keyword>
<keyword evidence="1" id="KW-0040">ANK repeat</keyword>
<feature type="domain" description="JmjC" evidence="2">
    <location>
        <begin position="83"/>
        <end position="250"/>
    </location>
</feature>
<dbReference type="AlphaFoldDB" id="A0AAP2GGY2"/>
<dbReference type="Pfam" id="PF13621">
    <property type="entry name" value="Cupin_8"/>
    <property type="match status" value="1"/>
</dbReference>
<feature type="repeat" description="ANK" evidence="1">
    <location>
        <begin position="272"/>
        <end position="304"/>
    </location>
</feature>
<dbReference type="Proteomes" id="UP001319200">
    <property type="component" value="Unassembled WGS sequence"/>
</dbReference>
<dbReference type="EMBL" id="JAHESF010000001">
    <property type="protein sequence ID" value="MBT1695439.1"/>
    <property type="molecule type" value="Genomic_DNA"/>
</dbReference>
<dbReference type="SMART" id="SM00558">
    <property type="entry name" value="JmjC"/>
    <property type="match status" value="1"/>
</dbReference>
<gene>
    <name evidence="3" type="ORF">KK083_01035</name>
</gene>